<evidence type="ECO:0000313" key="2">
    <source>
        <dbReference type="Proteomes" id="UP000029067"/>
    </source>
</evidence>
<accession>A0A087B3Z2</accession>
<evidence type="ECO:0000313" key="1">
    <source>
        <dbReference type="EMBL" id="KFI65742.1"/>
    </source>
</evidence>
<proteinExistence type="predicted"/>
<dbReference type="EMBL" id="JGYV01000001">
    <property type="protein sequence ID" value="KFI65742.1"/>
    <property type="molecule type" value="Genomic_DNA"/>
</dbReference>
<dbReference type="Proteomes" id="UP000029067">
    <property type="component" value="Unassembled WGS sequence"/>
</dbReference>
<gene>
    <name evidence="1" type="ORF">BCUN_0237</name>
</gene>
<sequence length="123" mass="14012">MNRQEFLTQHPLPKLHVITNNELPFTHIADGDYLCVCETDCKTAPCGLTYSAYVETRTGRLVSGLESTNLWQWDIENTDQDRLALKTEMSNACLLFADAIRIDQWCCTHHDQLTRLAQEGPLS</sequence>
<reference evidence="1 2" key="1">
    <citation type="submission" date="2014-03" db="EMBL/GenBank/DDBJ databases">
        <title>Genomics of Bifidobacteria.</title>
        <authorList>
            <person name="Ventura M."/>
            <person name="Milani C."/>
            <person name="Lugli G.A."/>
        </authorList>
    </citation>
    <scope>NUCLEOTIDE SEQUENCE [LARGE SCALE GENOMIC DNA]</scope>
    <source>
        <strain evidence="1 2">LMG 10738</strain>
    </source>
</reference>
<organism evidence="1 2">
    <name type="scientific">Bifidobacterium cuniculi</name>
    <dbReference type="NCBI Taxonomy" id="1688"/>
    <lineage>
        <taxon>Bacteria</taxon>
        <taxon>Bacillati</taxon>
        <taxon>Actinomycetota</taxon>
        <taxon>Actinomycetes</taxon>
        <taxon>Bifidobacteriales</taxon>
        <taxon>Bifidobacteriaceae</taxon>
        <taxon>Bifidobacterium</taxon>
    </lineage>
</organism>
<dbReference type="STRING" id="1688.BCUN_0237"/>
<dbReference type="AlphaFoldDB" id="A0A087B3Z2"/>
<comment type="caution">
    <text evidence="1">The sequence shown here is derived from an EMBL/GenBank/DDBJ whole genome shotgun (WGS) entry which is preliminary data.</text>
</comment>
<keyword evidence="2" id="KW-1185">Reference proteome</keyword>
<protein>
    <submittedName>
        <fullName evidence="1">Uncharacterized protein</fullName>
    </submittedName>
</protein>
<dbReference type="RefSeq" id="WP_033515085.1">
    <property type="nucleotide sequence ID" value="NZ_JGYV01000001.1"/>
</dbReference>
<name>A0A087B3Z2_9BIFI</name>